<feature type="transmembrane region" description="Helical" evidence="1">
    <location>
        <begin position="79"/>
        <end position="100"/>
    </location>
</feature>
<gene>
    <name evidence="4" type="ORF">CLV60_12626</name>
</gene>
<dbReference type="InterPro" id="IPR012373">
    <property type="entry name" value="Ferrdict_sens_TM"/>
</dbReference>
<organism evidence="4 5">
    <name type="scientific">Dyadobacter jiangsuensis</name>
    <dbReference type="NCBI Taxonomy" id="1591085"/>
    <lineage>
        <taxon>Bacteria</taxon>
        <taxon>Pseudomonadati</taxon>
        <taxon>Bacteroidota</taxon>
        <taxon>Cytophagia</taxon>
        <taxon>Cytophagales</taxon>
        <taxon>Spirosomataceae</taxon>
        <taxon>Dyadobacter</taxon>
    </lineage>
</organism>
<dbReference type="PANTHER" id="PTHR30273">
    <property type="entry name" value="PERIPLASMIC SIGNAL SENSOR AND SIGMA FACTOR ACTIVATOR FECR-RELATED"/>
    <property type="match status" value="1"/>
</dbReference>
<dbReference type="Gene3D" id="3.55.50.30">
    <property type="match status" value="1"/>
</dbReference>
<evidence type="ECO:0000313" key="4">
    <source>
        <dbReference type="EMBL" id="PSL19508.1"/>
    </source>
</evidence>
<name>A0A2P8FCT8_9BACT</name>
<dbReference type="AlphaFoldDB" id="A0A2P8FCT8"/>
<keyword evidence="1" id="KW-0472">Membrane</keyword>
<proteinExistence type="predicted"/>
<feature type="domain" description="Protein FecR C-terminal" evidence="3">
    <location>
        <begin position="323"/>
        <end position="390"/>
    </location>
</feature>
<dbReference type="Pfam" id="PF04773">
    <property type="entry name" value="FecR"/>
    <property type="match status" value="1"/>
</dbReference>
<dbReference type="EMBL" id="PYAS01000026">
    <property type="protein sequence ID" value="PSL19508.1"/>
    <property type="molecule type" value="Genomic_DNA"/>
</dbReference>
<accession>A0A2P8FCT8</accession>
<dbReference type="InterPro" id="IPR006860">
    <property type="entry name" value="FecR"/>
</dbReference>
<evidence type="ECO:0000256" key="1">
    <source>
        <dbReference type="SAM" id="Phobius"/>
    </source>
</evidence>
<dbReference type="Pfam" id="PF16344">
    <property type="entry name" value="FecR_C"/>
    <property type="match status" value="1"/>
</dbReference>
<evidence type="ECO:0000259" key="3">
    <source>
        <dbReference type="Pfam" id="PF16344"/>
    </source>
</evidence>
<sequence>MSKEEFLQILEKYRKGCATEEEEAFLLAYYELFEPGQERTDLKDADQVRQLKESIKSEIDLRAAALTEVGSGGSKQRMLYRYAAGLAAATFLIVSSLYFFESRKPDQVAKISPRARVQESGRIVPGSYQATLTLGNGEIVRLNDQQTGLIRQQDGVSVQKPENGHLVYKAGKITNVANHTVSTPKGGQYQLTLSDGTRIWLNAATSIRFPAVFSDTIRSVELCGEAYFEVAHDAGRPFQVRSDGQLITVLGTRFNLAAYSDEPSTRTTLLEGKVKVTATSPHGQERTGEGKILKPGQQSLLTGGLMQIANVDPENSVAWKNGYFRFDKADIRSVMRQIVRWYDVEVEYRGKVGADLFAGEIKRDEDIANVLRIIQLNNVDVQVTGRKIIVNN</sequence>
<evidence type="ECO:0000313" key="5">
    <source>
        <dbReference type="Proteomes" id="UP000241964"/>
    </source>
</evidence>
<evidence type="ECO:0000259" key="2">
    <source>
        <dbReference type="Pfam" id="PF04773"/>
    </source>
</evidence>
<dbReference type="GO" id="GO:0016989">
    <property type="term" value="F:sigma factor antagonist activity"/>
    <property type="evidence" value="ECO:0007669"/>
    <property type="project" value="TreeGrafter"/>
</dbReference>
<protein>
    <submittedName>
        <fullName evidence="4">FecR family protein</fullName>
    </submittedName>
</protein>
<keyword evidence="1" id="KW-0812">Transmembrane</keyword>
<dbReference type="InterPro" id="IPR032508">
    <property type="entry name" value="FecR_C"/>
</dbReference>
<dbReference type="Proteomes" id="UP000241964">
    <property type="component" value="Unassembled WGS sequence"/>
</dbReference>
<comment type="caution">
    <text evidence="4">The sequence shown here is derived from an EMBL/GenBank/DDBJ whole genome shotgun (WGS) entry which is preliminary data.</text>
</comment>
<reference evidence="4 5" key="1">
    <citation type="submission" date="2018-03" db="EMBL/GenBank/DDBJ databases">
        <title>Genomic Encyclopedia of Archaeal and Bacterial Type Strains, Phase II (KMG-II): from individual species to whole genera.</title>
        <authorList>
            <person name="Goeker M."/>
        </authorList>
    </citation>
    <scope>NUCLEOTIDE SEQUENCE [LARGE SCALE GENOMIC DNA]</scope>
    <source>
        <strain evidence="4 5">DSM 29057</strain>
    </source>
</reference>
<keyword evidence="1" id="KW-1133">Transmembrane helix</keyword>
<feature type="domain" description="FecR protein" evidence="2">
    <location>
        <begin position="180"/>
        <end position="275"/>
    </location>
</feature>
<dbReference type="RefSeq" id="WP_170118925.1">
    <property type="nucleotide sequence ID" value="NZ_PYAS01000026.1"/>
</dbReference>
<keyword evidence="5" id="KW-1185">Reference proteome</keyword>
<dbReference type="Gene3D" id="2.60.120.1440">
    <property type="match status" value="1"/>
</dbReference>
<dbReference type="PANTHER" id="PTHR30273:SF2">
    <property type="entry name" value="PROTEIN FECR"/>
    <property type="match status" value="1"/>
</dbReference>